<feature type="transmembrane region" description="Helical" evidence="1">
    <location>
        <begin position="20"/>
        <end position="40"/>
    </location>
</feature>
<reference evidence="2 3" key="1">
    <citation type="journal article" date="2016" name="Nat. Commun.">
        <title>Thousands of microbial genomes shed light on interconnected biogeochemical processes in an aquifer system.</title>
        <authorList>
            <person name="Anantharaman K."/>
            <person name="Brown C.T."/>
            <person name="Hug L.A."/>
            <person name="Sharon I."/>
            <person name="Castelle C.J."/>
            <person name="Probst A.J."/>
            <person name="Thomas B.C."/>
            <person name="Singh A."/>
            <person name="Wilkins M.J."/>
            <person name="Karaoz U."/>
            <person name="Brodie E.L."/>
            <person name="Williams K.H."/>
            <person name="Hubbard S.S."/>
            <person name="Banfield J.F."/>
        </authorList>
    </citation>
    <scope>NUCLEOTIDE SEQUENCE [LARGE SCALE GENOMIC DNA]</scope>
</reference>
<evidence type="ECO:0008006" key="4">
    <source>
        <dbReference type="Google" id="ProtNLM"/>
    </source>
</evidence>
<dbReference type="AlphaFoldDB" id="A0A1F6N207"/>
<keyword evidence="1" id="KW-1133">Transmembrane helix</keyword>
<evidence type="ECO:0000313" key="3">
    <source>
        <dbReference type="Proteomes" id="UP000177040"/>
    </source>
</evidence>
<dbReference type="EMBL" id="MFQH01000021">
    <property type="protein sequence ID" value="OGH77924.1"/>
    <property type="molecule type" value="Genomic_DNA"/>
</dbReference>
<keyword evidence="1" id="KW-0472">Membrane</keyword>
<proteinExistence type="predicted"/>
<protein>
    <recommendedName>
        <fullName evidence="4">Baseplate protein J-like domain-containing protein</fullName>
    </recommendedName>
</protein>
<dbReference type="Proteomes" id="UP000177040">
    <property type="component" value="Unassembled WGS sequence"/>
</dbReference>
<organism evidence="2 3">
    <name type="scientific">Candidatus Magasanikbacteria bacterium RIFCSPLOWO2_01_FULL_40_15</name>
    <dbReference type="NCBI Taxonomy" id="1798686"/>
    <lineage>
        <taxon>Bacteria</taxon>
        <taxon>Candidatus Magasanikiibacteriota</taxon>
    </lineage>
</organism>
<sequence length="381" mass="41359">MVHTSRATASAGYGQPVRFYKGVAITFLCLTIALLSLIAFMSAKRVEITIVTKADSVDISVPVEVGTNTENAIKGNVTSTIIMFEKSFTPRTTTTTVSPSTGSVTLYNDSGVDQPLVATTRLLTNSGVLYRLKKGTIVPANGKINSEVYPDKSDSSSDIEASRFTIPGLSESRQKEVYAKSTTSLSATGVKEVGIITSDDIKLATAAFVEALKVKANELAKEKYQGDKVLAYVAQYTADSKGKIGDTVDSFTIFGKATLVLANFKSDDLTKMAIAMLNKKIVDNSDILQSASSEPNVSFDSYNSLKNILTLKVTQTGTVNLDPNSLKLQKQVFFGKTEDEVRRYVMSLDHVESVEMKFKPLWNTTVPQVADHVKLTIKQVE</sequence>
<accession>A0A1F6N207</accession>
<evidence type="ECO:0000256" key="1">
    <source>
        <dbReference type="SAM" id="Phobius"/>
    </source>
</evidence>
<keyword evidence="1" id="KW-0812">Transmembrane</keyword>
<gene>
    <name evidence="2" type="ORF">A2983_00375</name>
</gene>
<name>A0A1F6N207_9BACT</name>
<comment type="caution">
    <text evidence="2">The sequence shown here is derived from an EMBL/GenBank/DDBJ whole genome shotgun (WGS) entry which is preliminary data.</text>
</comment>
<evidence type="ECO:0000313" key="2">
    <source>
        <dbReference type="EMBL" id="OGH77924.1"/>
    </source>
</evidence>